<comment type="subunit">
    <text evidence="10">Heterooctamer of four alpha and four beta chains arranged as a tetramer of alpha/beta heterodimers.</text>
</comment>
<keyword evidence="1 10" id="KW-0949">S-adenosyl-L-methionine</keyword>
<keyword evidence="12" id="KW-1185">Reference proteome</keyword>
<sequence>MPTSKKIKLEGFNNLTKSLSFCIYDVCYAQTPEQKAEYIEYIDEQYNADRLTEILTECCEIIGANVLNIARQDYEPQGASVTMLVAEEPIKDSEDVDTTEKPGPMPDSVVAHLDKSHICVHTYPEAHPDDGICTFRADIEVSTCGIISPLKALNYLIHQLESDIVTIDYRIRGFTRDIKGVKHYIDHDINSIQNFFTPDIHDNYQMLDVNVYQENIFHTKMMQKDLDLNTYLFGTTKEELPEADVKEMTERLHKEMNEIFYGRNMPDMTQYNT</sequence>
<dbReference type="SUPFAM" id="SSF56276">
    <property type="entry name" value="S-adenosylmethionine decarboxylase"/>
    <property type="match status" value="1"/>
</dbReference>
<comment type="caution">
    <text evidence="11">The sequence shown here is derived from an EMBL/GenBank/DDBJ whole genome shotgun (WGS) entry which is preliminary data.</text>
</comment>
<dbReference type="Proteomes" id="UP001449225">
    <property type="component" value="Unassembled WGS sequence"/>
</dbReference>
<evidence type="ECO:0000256" key="1">
    <source>
        <dbReference type="ARBA" id="ARBA00022691"/>
    </source>
</evidence>
<dbReference type="InterPro" id="IPR016067">
    <property type="entry name" value="S-AdoMet_deCO2ase_core"/>
</dbReference>
<keyword evidence="6 10" id="KW-0865">Zymogen</keyword>
<feature type="active site" description="Schiff-base intermediate with substrate; via pyruvic acid" evidence="10">
    <location>
        <position position="116"/>
    </location>
</feature>
<dbReference type="Gene3D" id="3.60.90.10">
    <property type="entry name" value="S-adenosylmethionine decarboxylase"/>
    <property type="match status" value="1"/>
</dbReference>
<evidence type="ECO:0000256" key="2">
    <source>
        <dbReference type="ARBA" id="ARBA00022793"/>
    </source>
</evidence>
<dbReference type="PIRSF" id="PIRSF001356">
    <property type="entry name" value="SAM_decarboxylas"/>
    <property type="match status" value="1"/>
</dbReference>
<comment type="catalytic activity">
    <reaction evidence="10">
        <text>S-adenosyl-L-methionine + H(+) = S-adenosyl 3-(methylsulfanyl)propylamine + CO2</text>
        <dbReference type="Rhea" id="RHEA:15981"/>
        <dbReference type="ChEBI" id="CHEBI:15378"/>
        <dbReference type="ChEBI" id="CHEBI:16526"/>
        <dbReference type="ChEBI" id="CHEBI:57443"/>
        <dbReference type="ChEBI" id="CHEBI:59789"/>
        <dbReference type="EC" id="4.1.1.50"/>
    </reaction>
</comment>
<accession>A0ABU9TPQ9</accession>
<dbReference type="InterPro" id="IPR009165">
    <property type="entry name" value="S-AdoMet_deCO2ase_bac"/>
</dbReference>
<keyword evidence="9 10" id="KW-0670">Pyruvate</keyword>
<dbReference type="GO" id="GO:0004014">
    <property type="term" value="F:adenosylmethionine decarboxylase activity"/>
    <property type="evidence" value="ECO:0007669"/>
    <property type="project" value="UniProtKB-EC"/>
</dbReference>
<keyword evidence="2 10" id="KW-0210">Decarboxylase</keyword>
<feature type="chain" id="PRO_5044910878" description="S-adenosylmethionine decarboxylase alpha chain" evidence="10">
    <location>
        <begin position="116"/>
        <end position="273"/>
    </location>
</feature>
<evidence type="ECO:0000256" key="5">
    <source>
        <dbReference type="ARBA" id="ARBA00023115"/>
    </source>
</evidence>
<evidence type="ECO:0000256" key="8">
    <source>
        <dbReference type="ARBA" id="ARBA00023270"/>
    </source>
</evidence>
<dbReference type="EMBL" id="JBBMRA010000002">
    <property type="protein sequence ID" value="MEM5535396.1"/>
    <property type="molecule type" value="Genomic_DNA"/>
</dbReference>
<comment type="cofactor">
    <cofactor evidence="10">
        <name>pyruvate</name>
        <dbReference type="ChEBI" id="CHEBI:15361"/>
    </cofactor>
    <text evidence="10">Binds 1 pyruvoyl group covalently per subunit.</text>
</comment>
<feature type="chain" id="PRO_5044910879" description="S-adenosylmethionine decarboxylase beta chain" evidence="10">
    <location>
        <begin position="1"/>
        <end position="115"/>
    </location>
</feature>
<keyword evidence="3 10" id="KW-0068">Autocatalytic cleavage</keyword>
<evidence type="ECO:0000313" key="12">
    <source>
        <dbReference type="Proteomes" id="UP001449225"/>
    </source>
</evidence>
<gene>
    <name evidence="10 11" type="primary">speD</name>
    <name evidence="11" type="ORF">WNY58_03220</name>
</gene>
<feature type="active site" description="Proton acceptor; for processing activity" evidence="10">
    <location>
        <position position="121"/>
    </location>
</feature>
<dbReference type="HAMAP" id="MF_00465">
    <property type="entry name" value="AdoMetDC_2"/>
    <property type="match status" value="1"/>
</dbReference>
<evidence type="ECO:0000313" key="11">
    <source>
        <dbReference type="EMBL" id="MEM5535396.1"/>
    </source>
</evidence>
<evidence type="ECO:0000256" key="4">
    <source>
        <dbReference type="ARBA" id="ARBA00023066"/>
    </source>
</evidence>
<dbReference type="PANTHER" id="PTHR33866">
    <property type="entry name" value="S-ADENOSYLMETHIONINE DECARBOXYLASE PROENZYME"/>
    <property type="match status" value="1"/>
</dbReference>
<evidence type="ECO:0000256" key="9">
    <source>
        <dbReference type="ARBA" id="ARBA00023317"/>
    </source>
</evidence>
<dbReference type="InterPro" id="IPR003826">
    <property type="entry name" value="AdoMetDC_fam_prok"/>
</dbReference>
<keyword evidence="7 10" id="KW-0456">Lyase</keyword>
<feature type="site" description="Cleavage (non-hydrolytic); by autolysis" evidence="10">
    <location>
        <begin position="115"/>
        <end position="116"/>
    </location>
</feature>
<dbReference type="Pfam" id="PF02675">
    <property type="entry name" value="AdoMet_dc"/>
    <property type="match status" value="1"/>
</dbReference>
<evidence type="ECO:0000256" key="10">
    <source>
        <dbReference type="HAMAP-Rule" id="MF_00465"/>
    </source>
</evidence>
<evidence type="ECO:0000256" key="3">
    <source>
        <dbReference type="ARBA" id="ARBA00022813"/>
    </source>
</evidence>
<reference evidence="11 12" key="1">
    <citation type="submission" date="2024-03" db="EMBL/GenBank/DDBJ databases">
        <title>Community enrichment and isolation of bacterial strains for fucoidan degradation.</title>
        <authorList>
            <person name="Sichert A."/>
        </authorList>
    </citation>
    <scope>NUCLEOTIDE SEQUENCE [LARGE SCALE GENOMIC DNA]</scope>
    <source>
        <strain evidence="11 12">AS76</strain>
    </source>
</reference>
<comment type="pathway">
    <text evidence="10">Amine and polyamine biosynthesis; S-adenosylmethioninamine biosynthesis; S-adenosylmethioninamine from S-adenosyl-L-methionine: step 1/1.</text>
</comment>
<dbReference type="RefSeq" id="WP_342853716.1">
    <property type="nucleotide sequence ID" value="NZ_JBBMRA010000002.1"/>
</dbReference>
<keyword evidence="5 10" id="KW-0620">Polyamine biosynthesis</keyword>
<evidence type="ECO:0000256" key="6">
    <source>
        <dbReference type="ARBA" id="ARBA00023145"/>
    </source>
</evidence>
<protein>
    <recommendedName>
        <fullName evidence="10">S-adenosylmethionine decarboxylase proenzyme</fullName>
        <shortName evidence="10">AdoMetDC</shortName>
        <shortName evidence="10">SAMDC</shortName>
        <ecNumber evidence="10">4.1.1.50</ecNumber>
    </recommendedName>
    <component>
        <recommendedName>
            <fullName evidence="10">S-adenosylmethionine decarboxylase beta chain</fullName>
        </recommendedName>
    </component>
    <component>
        <recommendedName>
            <fullName evidence="10">S-adenosylmethionine decarboxylase alpha chain</fullName>
        </recommendedName>
    </component>
</protein>
<comment type="function">
    <text evidence="10">Catalyzes the decarboxylation of S-adenosylmethionine to S-adenosylmethioninamine (dcAdoMet), the propylamine donor required for the synthesis of the polyamines spermine and spermidine from the diamine putrescine.</text>
</comment>
<comment type="PTM">
    <text evidence="10">Is synthesized initially as an inactive proenzyme. Formation of the active enzyme involves a self-maturation process in which the active site pyruvoyl group is generated from an internal serine residue via an autocatalytic post-translational modification. Two non-identical subunits are generated from the proenzyme in this reaction, and the pyruvate is formed at the N-terminus of the alpha chain, which is derived from the carboxyl end of the proenzyme. The post-translation cleavage follows an unusual pathway, termed non-hydrolytic serinolysis, in which the side chain hydroxyl group of the serine supplies its oxygen atom to form the C-terminus of the beta chain, while the remainder of the serine residue undergoes an oxidative deamination to produce ammonia and the pyruvoyl group blocking the N-terminus of the alpha chain.</text>
</comment>
<proteinExistence type="inferred from homology"/>
<dbReference type="NCBIfam" id="TIGR03331">
    <property type="entry name" value="SAM_DCase_Eco"/>
    <property type="match status" value="1"/>
</dbReference>
<keyword evidence="8 10" id="KW-0704">Schiff base</keyword>
<dbReference type="EC" id="4.1.1.50" evidence="10"/>
<feature type="active site" description="Proton donor; for catalytic activity" evidence="10">
    <location>
        <position position="144"/>
    </location>
</feature>
<evidence type="ECO:0000256" key="7">
    <source>
        <dbReference type="ARBA" id="ARBA00023239"/>
    </source>
</evidence>
<dbReference type="PANTHER" id="PTHR33866:SF1">
    <property type="entry name" value="S-ADENOSYLMETHIONINE DECARBOXYLASE PROENZYME"/>
    <property type="match status" value="1"/>
</dbReference>
<keyword evidence="4 10" id="KW-0745">Spermidine biosynthesis</keyword>
<organism evidence="11 12">
    <name type="scientific">Neptuniibacter pectenicola</name>
    <dbReference type="NCBI Taxonomy" id="1806669"/>
    <lineage>
        <taxon>Bacteria</taxon>
        <taxon>Pseudomonadati</taxon>
        <taxon>Pseudomonadota</taxon>
        <taxon>Gammaproteobacteria</taxon>
        <taxon>Oceanospirillales</taxon>
        <taxon>Oceanospirillaceae</taxon>
        <taxon>Neptuniibacter</taxon>
    </lineage>
</organism>
<name>A0ABU9TPQ9_9GAMM</name>
<comment type="similarity">
    <text evidence="10">Belongs to the prokaryotic AdoMetDC family. Type 2 subfamily.</text>
</comment>
<feature type="modified residue" description="Pyruvic acid (Ser); by autocatalysis" evidence="10">
    <location>
        <position position="116"/>
    </location>
</feature>